<organism evidence="3 4">
    <name type="scientific">Marinobacter salinexigens</name>
    <dbReference type="NCBI Taxonomy" id="2919747"/>
    <lineage>
        <taxon>Bacteria</taxon>
        <taxon>Pseudomonadati</taxon>
        <taxon>Pseudomonadota</taxon>
        <taxon>Gammaproteobacteria</taxon>
        <taxon>Pseudomonadales</taxon>
        <taxon>Marinobacteraceae</taxon>
        <taxon>Marinobacter</taxon>
    </lineage>
</organism>
<dbReference type="EMBL" id="VTUU01000004">
    <property type="protein sequence ID" value="KAA1173876.1"/>
    <property type="molecule type" value="Genomic_DNA"/>
</dbReference>
<dbReference type="PANTHER" id="PTHR33221:SF5">
    <property type="entry name" value="HTH-TYPE TRANSCRIPTIONAL REGULATOR ISCR"/>
    <property type="match status" value="1"/>
</dbReference>
<feature type="region of interest" description="Disordered" evidence="2">
    <location>
        <begin position="143"/>
        <end position="166"/>
    </location>
</feature>
<keyword evidence="1" id="KW-0238">DNA-binding</keyword>
<dbReference type="NCBIfam" id="TIGR02010">
    <property type="entry name" value="IscR"/>
    <property type="match status" value="1"/>
</dbReference>
<dbReference type="NCBIfam" id="TIGR00738">
    <property type="entry name" value="rrf2_super"/>
    <property type="match status" value="1"/>
</dbReference>
<dbReference type="Proteomes" id="UP000323161">
    <property type="component" value="Unassembled WGS sequence"/>
</dbReference>
<dbReference type="InterPro" id="IPR036390">
    <property type="entry name" value="WH_DNA-bd_sf"/>
</dbReference>
<evidence type="ECO:0000313" key="4">
    <source>
        <dbReference type="Proteomes" id="UP000323161"/>
    </source>
</evidence>
<evidence type="ECO:0000313" key="3">
    <source>
        <dbReference type="EMBL" id="KAA1173876.1"/>
    </source>
</evidence>
<name>A0A5B0VGW7_9GAMM</name>
<gene>
    <name evidence="3" type="primary">iscR</name>
    <name evidence="3" type="ORF">FWJ25_10700</name>
</gene>
<accession>A0A5B0VGW7</accession>
<protein>
    <submittedName>
        <fullName evidence="3">Fe-S cluster assembly transcriptional regulator IscR</fullName>
    </submittedName>
</protein>
<dbReference type="Gene3D" id="1.10.10.10">
    <property type="entry name" value="Winged helix-like DNA-binding domain superfamily/Winged helix DNA-binding domain"/>
    <property type="match status" value="1"/>
</dbReference>
<dbReference type="InterPro" id="IPR036388">
    <property type="entry name" value="WH-like_DNA-bd_sf"/>
</dbReference>
<sequence>MKLTTKGRYAVTAMLDLALHGDQGPVSLADISARQEISLSYLEQLFSRLRRQKLVISIRGPGGGYRLSRNADEVYVAEVVDAVSESLDTTRCGNKGDCQNGEKCLTHHLWSDLSDQIHQFLSQISLGDLMKKREIRNVADRQNRLQSSGVDSETINTERLSDQAAV</sequence>
<evidence type="ECO:0000256" key="2">
    <source>
        <dbReference type="SAM" id="MobiDB-lite"/>
    </source>
</evidence>
<dbReference type="InterPro" id="IPR000944">
    <property type="entry name" value="Tscrpt_reg_Rrf2"/>
</dbReference>
<dbReference type="InterPro" id="IPR010242">
    <property type="entry name" value="TF_HTH_IscR"/>
</dbReference>
<comment type="caution">
    <text evidence="3">The sequence shown here is derived from an EMBL/GenBank/DDBJ whole genome shotgun (WGS) entry which is preliminary data.</text>
</comment>
<dbReference type="GO" id="GO:0005829">
    <property type="term" value="C:cytosol"/>
    <property type="evidence" value="ECO:0007669"/>
    <property type="project" value="TreeGrafter"/>
</dbReference>
<reference evidence="3 4" key="1">
    <citation type="submission" date="2019-08" db="EMBL/GenBank/DDBJ databases">
        <title>Marinobacter ZYF650 sp. nov., a marine bacterium isolated from seawater of the Mariana trench.</title>
        <authorList>
            <person name="Ahmad W."/>
        </authorList>
    </citation>
    <scope>NUCLEOTIDE SEQUENCE [LARGE SCALE GENOMIC DNA]</scope>
    <source>
        <strain evidence="3 4">ZYF650</strain>
    </source>
</reference>
<dbReference type="RefSeq" id="WP_149600272.1">
    <property type="nucleotide sequence ID" value="NZ_VTUU01000004.1"/>
</dbReference>
<dbReference type="FunFam" id="1.10.10.10:FF:000026">
    <property type="entry name" value="HTH-type transcriptional regulator IscR"/>
    <property type="match status" value="1"/>
</dbReference>
<dbReference type="GO" id="GO:0003700">
    <property type="term" value="F:DNA-binding transcription factor activity"/>
    <property type="evidence" value="ECO:0007669"/>
    <property type="project" value="InterPro"/>
</dbReference>
<dbReference type="Pfam" id="PF02082">
    <property type="entry name" value="Rrf2"/>
    <property type="match status" value="1"/>
</dbReference>
<evidence type="ECO:0000256" key="1">
    <source>
        <dbReference type="ARBA" id="ARBA00023125"/>
    </source>
</evidence>
<dbReference type="PROSITE" id="PS51197">
    <property type="entry name" value="HTH_RRF2_2"/>
    <property type="match status" value="1"/>
</dbReference>
<dbReference type="GO" id="GO:0003690">
    <property type="term" value="F:double-stranded DNA binding"/>
    <property type="evidence" value="ECO:0007669"/>
    <property type="project" value="InterPro"/>
</dbReference>
<dbReference type="AlphaFoldDB" id="A0A5B0VGW7"/>
<proteinExistence type="predicted"/>
<feature type="compositionally biased region" description="Polar residues" evidence="2">
    <location>
        <begin position="144"/>
        <end position="158"/>
    </location>
</feature>
<dbReference type="SUPFAM" id="SSF46785">
    <property type="entry name" value="Winged helix' DNA-binding domain"/>
    <property type="match status" value="1"/>
</dbReference>
<dbReference type="PANTHER" id="PTHR33221">
    <property type="entry name" value="WINGED HELIX-TURN-HELIX TRANSCRIPTIONAL REGULATOR, RRF2 FAMILY"/>
    <property type="match status" value="1"/>
</dbReference>
<keyword evidence="4" id="KW-1185">Reference proteome</keyword>